<evidence type="ECO:0000313" key="2">
    <source>
        <dbReference type="WBParaSite" id="Hba_15430"/>
    </source>
</evidence>
<dbReference type="Proteomes" id="UP000095283">
    <property type="component" value="Unplaced"/>
</dbReference>
<sequence>MNGDAQECVAGPNMCAKGYECVTSLSGKKRICCSKEDNEMTTVGNNCLTEGGTVALRITSNKLHRGHMSALSELSIVTRF</sequence>
<reference evidence="2" key="1">
    <citation type="submission" date="2016-11" db="UniProtKB">
        <authorList>
            <consortium name="WormBaseParasite"/>
        </authorList>
    </citation>
    <scope>IDENTIFICATION</scope>
</reference>
<proteinExistence type="predicted"/>
<dbReference type="AlphaFoldDB" id="A0A1I7XD95"/>
<protein>
    <submittedName>
        <fullName evidence="2">EB domain-containing protein</fullName>
    </submittedName>
</protein>
<organism evidence="1 2">
    <name type="scientific">Heterorhabditis bacteriophora</name>
    <name type="common">Entomopathogenic nematode worm</name>
    <dbReference type="NCBI Taxonomy" id="37862"/>
    <lineage>
        <taxon>Eukaryota</taxon>
        <taxon>Metazoa</taxon>
        <taxon>Ecdysozoa</taxon>
        <taxon>Nematoda</taxon>
        <taxon>Chromadorea</taxon>
        <taxon>Rhabditida</taxon>
        <taxon>Rhabditina</taxon>
        <taxon>Rhabditomorpha</taxon>
        <taxon>Strongyloidea</taxon>
        <taxon>Heterorhabditidae</taxon>
        <taxon>Heterorhabditis</taxon>
    </lineage>
</organism>
<dbReference type="WBParaSite" id="Hba_15430">
    <property type="protein sequence ID" value="Hba_15430"/>
    <property type="gene ID" value="Hba_15430"/>
</dbReference>
<keyword evidence="1" id="KW-1185">Reference proteome</keyword>
<evidence type="ECO:0000313" key="1">
    <source>
        <dbReference type="Proteomes" id="UP000095283"/>
    </source>
</evidence>
<name>A0A1I7XD95_HETBA</name>
<accession>A0A1I7XD95</accession>